<reference evidence="8" key="1">
    <citation type="journal article" date="2013" name="Science">
        <title>Gene transfer from bacteria and archaea facilitated evolution of an extremophilic eukaryote.</title>
        <authorList>
            <person name="Schonknecht G."/>
            <person name="Chen W.H."/>
            <person name="Ternes C.M."/>
            <person name="Barbier G.G."/>
            <person name="Shrestha R.P."/>
            <person name="Stanke M."/>
            <person name="Brautigam A."/>
            <person name="Baker B.J."/>
            <person name="Banfield J.F."/>
            <person name="Garavito R.M."/>
            <person name="Carr K."/>
            <person name="Wilkerson C."/>
            <person name="Rensing S.A."/>
            <person name="Gagneul D."/>
            <person name="Dickenson N.E."/>
            <person name="Oesterhelt C."/>
            <person name="Lercher M.J."/>
            <person name="Weber A.P."/>
        </authorList>
    </citation>
    <scope>NUCLEOTIDE SEQUENCE [LARGE SCALE GENOMIC DNA]</scope>
    <source>
        <strain evidence="8">074W</strain>
    </source>
</reference>
<comment type="subcellular location">
    <subcellularLocation>
        <location evidence="1">Membrane</location>
        <topology evidence="1">Multi-pass membrane protein</topology>
    </subcellularLocation>
</comment>
<dbReference type="PANTHER" id="PTHR11266">
    <property type="entry name" value="PEROXISOMAL MEMBRANE PROTEIN 2, PXMP2 MPV17"/>
    <property type="match status" value="1"/>
</dbReference>
<dbReference type="KEGG" id="gsl:Gasu_37800"/>
<dbReference type="Pfam" id="PF04117">
    <property type="entry name" value="Mpv17_PMP22"/>
    <property type="match status" value="1"/>
</dbReference>
<gene>
    <name evidence="7" type="ORF">Gasu_37800</name>
</gene>
<sequence>MDFHKWKSNDLFCPLEFWVMSNIQTTSLNFSKSLQQLVHFTSFKNSATSYIYILAWRSYLRQLQTNPLITKSITSGIISSLSTVLASIIEDKCEGLKSSKVINEFTIGLVLRAPVVHYFHTFLDKCLFRNAKQTSLAVIVAKVILDQFIFSPPFTALYYYVTALMRDEPLKPVSQKIRRELFDVMKKSWLLWIPVNAINYALIPLELRVLFANIVDVFWTAYLISTVSSKAK</sequence>
<dbReference type="PANTHER" id="PTHR11266:SF80">
    <property type="entry name" value="PEROXISOMAL MEMBRANE PROTEIN 2"/>
    <property type="match status" value="1"/>
</dbReference>
<dbReference type="AlphaFoldDB" id="M2XYV6"/>
<dbReference type="EMBL" id="KB454516">
    <property type="protein sequence ID" value="EME28729.1"/>
    <property type="molecule type" value="Genomic_DNA"/>
</dbReference>
<comment type="similarity">
    <text evidence="2 6">Belongs to the peroxisomal membrane protein PXMP2/4 family.</text>
</comment>
<protein>
    <submittedName>
        <fullName evidence="7">Peroxisomal membrane MPV17/PMP22-like protein</fullName>
    </submittedName>
</protein>
<keyword evidence="4" id="KW-1133">Transmembrane helix</keyword>
<evidence type="ECO:0000313" key="7">
    <source>
        <dbReference type="EMBL" id="EME28729.1"/>
    </source>
</evidence>
<name>M2XYV6_GALSU</name>
<proteinExistence type="inferred from homology"/>
<evidence type="ECO:0000313" key="8">
    <source>
        <dbReference type="Proteomes" id="UP000030680"/>
    </source>
</evidence>
<dbReference type="STRING" id="130081.M2XYV6"/>
<keyword evidence="8" id="KW-1185">Reference proteome</keyword>
<dbReference type="RefSeq" id="XP_005705249.1">
    <property type="nucleotide sequence ID" value="XM_005705192.1"/>
</dbReference>
<evidence type="ECO:0000256" key="2">
    <source>
        <dbReference type="ARBA" id="ARBA00006824"/>
    </source>
</evidence>
<dbReference type="GO" id="GO:0005778">
    <property type="term" value="C:peroxisomal membrane"/>
    <property type="evidence" value="ECO:0007669"/>
    <property type="project" value="TreeGrafter"/>
</dbReference>
<dbReference type="Gramene" id="EME28729">
    <property type="protein sequence ID" value="EME28729"/>
    <property type="gene ID" value="Gasu_37800"/>
</dbReference>
<dbReference type="GeneID" id="17087581"/>
<dbReference type="InterPro" id="IPR007248">
    <property type="entry name" value="Mpv17_PMP22"/>
</dbReference>
<evidence type="ECO:0000256" key="6">
    <source>
        <dbReference type="RuleBase" id="RU363053"/>
    </source>
</evidence>
<organism evidence="7 8">
    <name type="scientific">Galdieria sulphuraria</name>
    <name type="common">Red alga</name>
    <dbReference type="NCBI Taxonomy" id="130081"/>
    <lineage>
        <taxon>Eukaryota</taxon>
        <taxon>Rhodophyta</taxon>
        <taxon>Bangiophyceae</taxon>
        <taxon>Galdieriales</taxon>
        <taxon>Galdieriaceae</taxon>
        <taxon>Galdieria</taxon>
    </lineage>
</organism>
<dbReference type="Proteomes" id="UP000030680">
    <property type="component" value="Unassembled WGS sequence"/>
</dbReference>
<keyword evidence="5" id="KW-0472">Membrane</keyword>
<evidence type="ECO:0000256" key="1">
    <source>
        <dbReference type="ARBA" id="ARBA00004141"/>
    </source>
</evidence>
<accession>M2XYV6</accession>
<keyword evidence="3" id="KW-0812">Transmembrane</keyword>
<dbReference type="OrthoDB" id="860at2759"/>
<evidence type="ECO:0000256" key="5">
    <source>
        <dbReference type="ARBA" id="ARBA00023136"/>
    </source>
</evidence>
<dbReference type="OMA" id="SSCAYVW"/>
<dbReference type="eggNOG" id="KOG1944">
    <property type="taxonomic scope" value="Eukaryota"/>
</dbReference>
<evidence type="ECO:0000256" key="3">
    <source>
        <dbReference type="ARBA" id="ARBA00022692"/>
    </source>
</evidence>
<evidence type="ECO:0000256" key="4">
    <source>
        <dbReference type="ARBA" id="ARBA00022989"/>
    </source>
</evidence>